<name>A0A8S5U9D8_9CAUD</name>
<accession>A0A8S5U9D8</accession>
<organism evidence="1">
    <name type="scientific">Siphoviridae sp. ct7aK2</name>
    <dbReference type="NCBI Taxonomy" id="2825351"/>
    <lineage>
        <taxon>Viruses</taxon>
        <taxon>Duplodnaviria</taxon>
        <taxon>Heunggongvirae</taxon>
        <taxon>Uroviricota</taxon>
        <taxon>Caudoviricetes</taxon>
    </lineage>
</organism>
<evidence type="ECO:0000313" key="1">
    <source>
        <dbReference type="EMBL" id="DAF91077.1"/>
    </source>
</evidence>
<dbReference type="EMBL" id="BK016044">
    <property type="protein sequence ID" value="DAF91077.1"/>
    <property type="molecule type" value="Genomic_DNA"/>
</dbReference>
<proteinExistence type="predicted"/>
<protein>
    <submittedName>
        <fullName evidence="1">Uncharacterized protein</fullName>
    </submittedName>
</protein>
<sequence length="53" mass="6190">MTKIEIMANRLDKLKEQVSITVPGSAKSIRLHAEIRDQEEKIKAYWRKRGIPI</sequence>
<reference evidence="1" key="1">
    <citation type="journal article" date="2021" name="Proc. Natl. Acad. Sci. U.S.A.">
        <title>A Catalog of Tens of Thousands of Viruses from Human Metagenomes Reveals Hidden Associations with Chronic Diseases.</title>
        <authorList>
            <person name="Tisza M.J."/>
            <person name="Buck C.B."/>
        </authorList>
    </citation>
    <scope>NUCLEOTIDE SEQUENCE</scope>
    <source>
        <strain evidence="1">Ct7aK2</strain>
    </source>
</reference>